<accession>A0A915LM20</accession>
<name>A0A915LM20_MELJA</name>
<evidence type="ECO:0000313" key="2">
    <source>
        <dbReference type="WBParaSite" id="scaffold1433_cov248.g3093"/>
    </source>
</evidence>
<dbReference type="Proteomes" id="UP000887561">
    <property type="component" value="Unplaced"/>
</dbReference>
<dbReference type="AlphaFoldDB" id="A0A915LM20"/>
<organism evidence="1 2">
    <name type="scientific">Meloidogyne javanica</name>
    <name type="common">Root-knot nematode worm</name>
    <dbReference type="NCBI Taxonomy" id="6303"/>
    <lineage>
        <taxon>Eukaryota</taxon>
        <taxon>Metazoa</taxon>
        <taxon>Ecdysozoa</taxon>
        <taxon>Nematoda</taxon>
        <taxon>Chromadorea</taxon>
        <taxon>Rhabditida</taxon>
        <taxon>Tylenchina</taxon>
        <taxon>Tylenchomorpha</taxon>
        <taxon>Tylenchoidea</taxon>
        <taxon>Meloidogynidae</taxon>
        <taxon>Meloidogyninae</taxon>
        <taxon>Meloidogyne</taxon>
        <taxon>Meloidogyne incognita group</taxon>
    </lineage>
</organism>
<dbReference type="WBParaSite" id="scaffold1433_cov248.g3093">
    <property type="protein sequence ID" value="scaffold1433_cov248.g3093"/>
    <property type="gene ID" value="scaffold1433_cov248.g3093"/>
</dbReference>
<evidence type="ECO:0000313" key="1">
    <source>
        <dbReference type="Proteomes" id="UP000887561"/>
    </source>
</evidence>
<sequence>MEGIQVSPRDVQILAAPGIEITSNNSQCYRAGLAHGIARANTTTLIEVQRLPGPIFTDKIVVELVKTELQVNSTQEQ</sequence>
<keyword evidence="1" id="KW-1185">Reference proteome</keyword>
<reference evidence="2" key="1">
    <citation type="submission" date="2022-11" db="UniProtKB">
        <authorList>
            <consortium name="WormBaseParasite"/>
        </authorList>
    </citation>
    <scope>IDENTIFICATION</scope>
</reference>
<protein>
    <submittedName>
        <fullName evidence="2">Uncharacterized protein</fullName>
    </submittedName>
</protein>
<proteinExistence type="predicted"/>